<evidence type="ECO:0000256" key="5">
    <source>
        <dbReference type="ARBA" id="ARBA00023136"/>
    </source>
</evidence>
<keyword evidence="3 6" id="KW-0812">Transmembrane</keyword>
<keyword evidence="4 6" id="KW-1133">Transmembrane helix</keyword>
<comment type="caution">
    <text evidence="8">The sequence shown here is derived from an EMBL/GenBank/DDBJ whole genome shotgun (WGS) entry which is preliminary data.</text>
</comment>
<organism evidence="8 9">
    <name type="scientific">Sphingobium algorifonticola</name>
    <dbReference type="NCBI Taxonomy" id="2008318"/>
    <lineage>
        <taxon>Bacteria</taxon>
        <taxon>Pseudomonadati</taxon>
        <taxon>Pseudomonadota</taxon>
        <taxon>Alphaproteobacteria</taxon>
        <taxon>Sphingomonadales</taxon>
        <taxon>Sphingomonadaceae</taxon>
        <taxon>Sphingobium</taxon>
    </lineage>
</organism>
<dbReference type="GO" id="GO:0016020">
    <property type="term" value="C:membrane"/>
    <property type="evidence" value="ECO:0007669"/>
    <property type="project" value="UniProtKB-SubCell"/>
</dbReference>
<dbReference type="PANTHER" id="PTHR23505:SF79">
    <property type="entry name" value="PROTEIN SPINSTER"/>
    <property type="match status" value="1"/>
</dbReference>
<dbReference type="Gene3D" id="1.20.1250.20">
    <property type="entry name" value="MFS general substrate transporter like domains"/>
    <property type="match status" value="2"/>
</dbReference>
<dbReference type="InterPro" id="IPR044770">
    <property type="entry name" value="MFS_spinster-like"/>
</dbReference>
<dbReference type="PANTHER" id="PTHR23505">
    <property type="entry name" value="SPINSTER"/>
    <property type="match status" value="1"/>
</dbReference>
<evidence type="ECO:0000256" key="6">
    <source>
        <dbReference type="SAM" id="Phobius"/>
    </source>
</evidence>
<dbReference type="Proteomes" id="UP000282977">
    <property type="component" value="Unassembled WGS sequence"/>
</dbReference>
<feature type="transmembrane region" description="Helical" evidence="6">
    <location>
        <begin position="335"/>
        <end position="358"/>
    </location>
</feature>
<sequence>MDRQILGILSLPIKEELNLTDTQLGLMGGLAFAIFYSVLGVPIARIADRVNRVWVISFAVSLWSIFTAVCGLAGSFTQLFLARLCVGVGEAGGVAPTYSIVSDYFPPKERARAMAVLTLGLPVGSALGLLVGGVIAANYGWRTAFFVLGFGGLMIVPVALLTIKEPRRGRLDPVPMRAVQPLATENATPTFADVLRHVGRKPSFWLFSLGAATASMLSYGLGFWLPSFVHRSQDLSLSDTSRALALVTIVGGVAGTLLGGWLSDKLGERRKSAYGWVPGIAFLIGLPFLLAAVLAKDVVFLLALLVVPQAMGLVWTGPSIAAIQQLAPAQMRTTASAIFLLICNFIGLGIGTVSFGYLSDTLHGQFGDDALRYSIIICGLILYPLTAILFLFAGRSLARDWEPTT</sequence>
<dbReference type="GO" id="GO:0022857">
    <property type="term" value="F:transmembrane transporter activity"/>
    <property type="evidence" value="ECO:0007669"/>
    <property type="project" value="InterPro"/>
</dbReference>
<feature type="transmembrane region" description="Helical" evidence="6">
    <location>
        <begin position="244"/>
        <end position="262"/>
    </location>
</feature>
<dbReference type="PROSITE" id="PS50850">
    <property type="entry name" value="MFS"/>
    <property type="match status" value="1"/>
</dbReference>
<dbReference type="OrthoDB" id="7497327at2"/>
<keyword evidence="5 6" id="KW-0472">Membrane</keyword>
<feature type="transmembrane region" description="Helical" evidence="6">
    <location>
        <begin position="24"/>
        <end position="41"/>
    </location>
</feature>
<proteinExistence type="predicted"/>
<evidence type="ECO:0000256" key="4">
    <source>
        <dbReference type="ARBA" id="ARBA00022989"/>
    </source>
</evidence>
<feature type="transmembrane region" description="Helical" evidence="6">
    <location>
        <begin position="370"/>
        <end position="393"/>
    </location>
</feature>
<evidence type="ECO:0000256" key="2">
    <source>
        <dbReference type="ARBA" id="ARBA00022448"/>
    </source>
</evidence>
<evidence type="ECO:0000256" key="1">
    <source>
        <dbReference type="ARBA" id="ARBA00004141"/>
    </source>
</evidence>
<evidence type="ECO:0000313" key="8">
    <source>
        <dbReference type="EMBL" id="RVT39323.1"/>
    </source>
</evidence>
<dbReference type="AlphaFoldDB" id="A0A437J3Y2"/>
<feature type="transmembrane region" description="Helical" evidence="6">
    <location>
        <begin position="274"/>
        <end position="294"/>
    </location>
</feature>
<evidence type="ECO:0000259" key="7">
    <source>
        <dbReference type="PROSITE" id="PS50850"/>
    </source>
</evidence>
<evidence type="ECO:0000313" key="9">
    <source>
        <dbReference type="Proteomes" id="UP000282977"/>
    </source>
</evidence>
<dbReference type="Pfam" id="PF07690">
    <property type="entry name" value="MFS_1"/>
    <property type="match status" value="1"/>
</dbReference>
<keyword evidence="2" id="KW-0813">Transport</keyword>
<dbReference type="SUPFAM" id="SSF103473">
    <property type="entry name" value="MFS general substrate transporter"/>
    <property type="match status" value="1"/>
</dbReference>
<gene>
    <name evidence="8" type="ORF">ENE74_15815</name>
</gene>
<feature type="domain" description="Major facilitator superfamily (MFS) profile" evidence="7">
    <location>
        <begin position="1"/>
        <end position="396"/>
    </location>
</feature>
<feature type="transmembrane region" description="Helical" evidence="6">
    <location>
        <begin position="143"/>
        <end position="163"/>
    </location>
</feature>
<name>A0A437J3Y2_9SPHN</name>
<feature type="transmembrane region" description="Helical" evidence="6">
    <location>
        <begin position="113"/>
        <end position="137"/>
    </location>
</feature>
<feature type="transmembrane region" description="Helical" evidence="6">
    <location>
        <begin position="300"/>
        <end position="323"/>
    </location>
</feature>
<protein>
    <submittedName>
        <fullName evidence="8">MFS transporter</fullName>
    </submittedName>
</protein>
<dbReference type="InterPro" id="IPR020846">
    <property type="entry name" value="MFS_dom"/>
</dbReference>
<feature type="transmembrane region" description="Helical" evidence="6">
    <location>
        <begin position="80"/>
        <end position="101"/>
    </location>
</feature>
<feature type="transmembrane region" description="Helical" evidence="6">
    <location>
        <begin position="204"/>
        <end position="224"/>
    </location>
</feature>
<dbReference type="InterPro" id="IPR036259">
    <property type="entry name" value="MFS_trans_sf"/>
</dbReference>
<dbReference type="EMBL" id="RZUL01000008">
    <property type="protein sequence ID" value="RVT39323.1"/>
    <property type="molecule type" value="Genomic_DNA"/>
</dbReference>
<feature type="transmembrane region" description="Helical" evidence="6">
    <location>
        <begin position="53"/>
        <end position="74"/>
    </location>
</feature>
<reference evidence="8 9" key="1">
    <citation type="submission" date="2019-01" db="EMBL/GenBank/DDBJ databases">
        <authorList>
            <person name="Chen W.-M."/>
        </authorList>
    </citation>
    <scope>NUCLEOTIDE SEQUENCE [LARGE SCALE GENOMIC DNA]</scope>
    <source>
        <strain evidence="8 9">TLA-22</strain>
    </source>
</reference>
<evidence type="ECO:0000256" key="3">
    <source>
        <dbReference type="ARBA" id="ARBA00022692"/>
    </source>
</evidence>
<accession>A0A437J3Y2</accession>
<dbReference type="CDD" id="cd17328">
    <property type="entry name" value="MFS_spinster_like"/>
    <property type="match status" value="1"/>
</dbReference>
<dbReference type="InterPro" id="IPR011701">
    <property type="entry name" value="MFS"/>
</dbReference>
<keyword evidence="9" id="KW-1185">Reference proteome</keyword>
<comment type="subcellular location">
    <subcellularLocation>
        <location evidence="1">Membrane</location>
        <topology evidence="1">Multi-pass membrane protein</topology>
    </subcellularLocation>
</comment>